<dbReference type="EMBL" id="LN906597">
    <property type="protein sequence ID" value="CUT17143.1"/>
    <property type="molecule type" value="Genomic_DNA"/>
</dbReference>
<reference evidence="4" key="1">
    <citation type="submission" date="2015-11" db="EMBL/GenBank/DDBJ databases">
        <authorList>
            <person name="Seth-Smith H.M.B."/>
        </authorList>
    </citation>
    <scope>NUCLEOTIDE SEQUENCE [LARGE SCALE GENOMIC DNA]</scope>
    <source>
        <strain evidence="4">2013Ark11</strain>
    </source>
</reference>
<evidence type="ECO:0000313" key="3">
    <source>
        <dbReference type="EMBL" id="CUT17143.1"/>
    </source>
</evidence>
<gene>
    <name evidence="3" type="primary">grxC</name>
    <name evidence="3" type="ORF">Ark11_0286</name>
</gene>
<dbReference type="Gene3D" id="3.40.30.10">
    <property type="entry name" value="Glutaredoxin"/>
    <property type="match status" value="1"/>
</dbReference>
<accession>A0A0S4M013</accession>
<dbReference type="GO" id="GO:0034599">
    <property type="term" value="P:cellular response to oxidative stress"/>
    <property type="evidence" value="ECO:0007669"/>
    <property type="project" value="TreeGrafter"/>
</dbReference>
<dbReference type="RefSeq" id="WP_420885855.1">
    <property type="nucleotide sequence ID" value="NZ_FLSL01000089.1"/>
</dbReference>
<dbReference type="AlphaFoldDB" id="A0A0S4M013"/>
<sequence length="88" mass="9788">MAIVEMYKRKKGFCPYCDRAERLLRDNGCDSIRYIYVDEDPDNLEEMLSRSSQRSVPQVFINGQHVGGADALSTAAASGELGRLLSSD</sequence>
<comment type="similarity">
    <text evidence="1">Belongs to the glutaredoxin family.</text>
</comment>
<evidence type="ECO:0000259" key="2">
    <source>
        <dbReference type="Pfam" id="PF00462"/>
    </source>
</evidence>
<dbReference type="PANTHER" id="PTHR45694">
    <property type="entry name" value="GLUTAREDOXIN 2"/>
    <property type="match status" value="1"/>
</dbReference>
<proteinExistence type="inferred from homology"/>
<name>A0A0S4M013_9BURK</name>
<dbReference type="InterPro" id="IPR036249">
    <property type="entry name" value="Thioredoxin-like_sf"/>
</dbReference>
<organism evidence="3 4">
    <name type="scientific">Candidatus Ichthyocystis hellenicum</name>
    <dbReference type="NCBI Taxonomy" id="1561003"/>
    <lineage>
        <taxon>Bacteria</taxon>
        <taxon>Pseudomonadati</taxon>
        <taxon>Pseudomonadota</taxon>
        <taxon>Betaproteobacteria</taxon>
        <taxon>Burkholderiales</taxon>
        <taxon>Candidatus Ichthyocystis</taxon>
    </lineage>
</organism>
<dbReference type="InterPro" id="IPR014025">
    <property type="entry name" value="Glutaredoxin_subgr"/>
</dbReference>
<dbReference type="PANTHER" id="PTHR45694:SF5">
    <property type="entry name" value="GLUTAREDOXIN 2"/>
    <property type="match status" value="1"/>
</dbReference>
<dbReference type="GO" id="GO:0015038">
    <property type="term" value="F:glutathione disulfide oxidoreductase activity"/>
    <property type="evidence" value="ECO:0007669"/>
    <property type="project" value="TreeGrafter"/>
</dbReference>
<evidence type="ECO:0000313" key="4">
    <source>
        <dbReference type="Proteomes" id="UP000198651"/>
    </source>
</evidence>
<feature type="domain" description="Glutaredoxin" evidence="2">
    <location>
        <begin position="5"/>
        <end position="66"/>
    </location>
</feature>
<dbReference type="PRINTS" id="PR00160">
    <property type="entry name" value="GLUTAREDOXIN"/>
</dbReference>
<dbReference type="InterPro" id="IPR002109">
    <property type="entry name" value="Glutaredoxin"/>
</dbReference>
<protein>
    <submittedName>
        <fullName evidence="3">Glutaredoxin-3</fullName>
    </submittedName>
</protein>
<dbReference type="SUPFAM" id="SSF52833">
    <property type="entry name" value="Thioredoxin-like"/>
    <property type="match status" value="1"/>
</dbReference>
<dbReference type="Pfam" id="PF00462">
    <property type="entry name" value="Glutaredoxin"/>
    <property type="match status" value="1"/>
</dbReference>
<evidence type="ECO:0000256" key="1">
    <source>
        <dbReference type="ARBA" id="ARBA00007787"/>
    </source>
</evidence>
<keyword evidence="4" id="KW-1185">Reference proteome</keyword>
<dbReference type="PROSITE" id="PS51354">
    <property type="entry name" value="GLUTAREDOXIN_2"/>
    <property type="match status" value="1"/>
</dbReference>
<dbReference type="STRING" id="1561003.Ark11_0286"/>
<dbReference type="Proteomes" id="UP000198651">
    <property type="component" value="Chromosome I"/>
</dbReference>
<dbReference type="GO" id="GO:0005737">
    <property type="term" value="C:cytoplasm"/>
    <property type="evidence" value="ECO:0007669"/>
    <property type="project" value="TreeGrafter"/>
</dbReference>